<dbReference type="EMBL" id="BMAU01021373">
    <property type="protein sequence ID" value="GFY25948.1"/>
    <property type="molecule type" value="Genomic_DNA"/>
</dbReference>
<dbReference type="AlphaFoldDB" id="A0A8X6W0L7"/>
<organism evidence="1 2">
    <name type="scientific">Trichonephila clavipes</name>
    <name type="common">Golden silk orbweaver</name>
    <name type="synonym">Nephila clavipes</name>
    <dbReference type="NCBI Taxonomy" id="2585209"/>
    <lineage>
        <taxon>Eukaryota</taxon>
        <taxon>Metazoa</taxon>
        <taxon>Ecdysozoa</taxon>
        <taxon>Arthropoda</taxon>
        <taxon>Chelicerata</taxon>
        <taxon>Arachnida</taxon>
        <taxon>Araneae</taxon>
        <taxon>Araneomorphae</taxon>
        <taxon>Entelegynae</taxon>
        <taxon>Araneoidea</taxon>
        <taxon>Nephilidae</taxon>
        <taxon>Trichonephila</taxon>
    </lineage>
</organism>
<dbReference type="Proteomes" id="UP000887159">
    <property type="component" value="Unassembled WGS sequence"/>
</dbReference>
<comment type="caution">
    <text evidence="1">The sequence shown here is derived from an EMBL/GenBank/DDBJ whole genome shotgun (WGS) entry which is preliminary data.</text>
</comment>
<evidence type="ECO:0000313" key="2">
    <source>
        <dbReference type="Proteomes" id="UP000887159"/>
    </source>
</evidence>
<sequence length="168" mass="19097">MRKQNGGENGVQVYRFNRVLFGVNASPFLLAPTIKTHIEKLTTSDRISVHLLASKGYVVPLMVLTLPRFELMRALLPESNRWKVFVANRVKEIRLLTDKDSWRYCPGKDNPSDLPTRGISADSLMNCDKWSKGSSFLHDENTVPVSNNVLLSDESTYLEELESSERKL</sequence>
<keyword evidence="2" id="KW-1185">Reference proteome</keyword>
<dbReference type="PANTHER" id="PTHR22955:SF66">
    <property type="entry name" value="INTEGRASE CATALYTIC DOMAIN-CONTAINING PROTEIN"/>
    <property type="match status" value="1"/>
</dbReference>
<reference evidence="1" key="1">
    <citation type="submission" date="2020-08" db="EMBL/GenBank/DDBJ databases">
        <title>Multicomponent nature underlies the extraordinary mechanical properties of spider dragline silk.</title>
        <authorList>
            <person name="Kono N."/>
            <person name="Nakamura H."/>
            <person name="Mori M."/>
            <person name="Yoshida Y."/>
            <person name="Ohtoshi R."/>
            <person name="Malay A.D."/>
            <person name="Moran D.A.P."/>
            <person name="Tomita M."/>
            <person name="Numata K."/>
            <person name="Arakawa K."/>
        </authorList>
    </citation>
    <scope>NUCLEOTIDE SEQUENCE</scope>
</reference>
<accession>A0A8X6W0L7</accession>
<protein>
    <submittedName>
        <fullName evidence="1">Uncharacterized protein</fullName>
    </submittedName>
</protein>
<proteinExistence type="predicted"/>
<evidence type="ECO:0000313" key="1">
    <source>
        <dbReference type="EMBL" id="GFY25948.1"/>
    </source>
</evidence>
<gene>
    <name evidence="1" type="ORF">TNCV_1916981</name>
</gene>
<name>A0A8X6W0L7_TRICX</name>
<dbReference type="PANTHER" id="PTHR22955">
    <property type="entry name" value="RETROTRANSPOSON"/>
    <property type="match status" value="1"/>
</dbReference>